<proteinExistence type="predicted"/>
<dbReference type="InterPro" id="IPR007995">
    <property type="entry name" value="DUF742"/>
</dbReference>
<keyword evidence="2" id="KW-1185">Reference proteome</keyword>
<organism evidence="1 2">
    <name type="scientific">Actinospica acidithermotolerans</name>
    <dbReference type="NCBI Taxonomy" id="2828514"/>
    <lineage>
        <taxon>Bacteria</taxon>
        <taxon>Bacillati</taxon>
        <taxon>Actinomycetota</taxon>
        <taxon>Actinomycetes</taxon>
        <taxon>Catenulisporales</taxon>
        <taxon>Actinospicaceae</taxon>
        <taxon>Actinospica</taxon>
    </lineage>
</organism>
<dbReference type="Pfam" id="PF05331">
    <property type="entry name" value="DUF742"/>
    <property type="match status" value="1"/>
</dbReference>
<dbReference type="PANTHER" id="PTHR36221">
    <property type="entry name" value="DUF742 DOMAIN-CONTAINING PROTEIN"/>
    <property type="match status" value="1"/>
</dbReference>
<comment type="caution">
    <text evidence="1">The sequence shown here is derived from an EMBL/GenBank/DDBJ whole genome shotgun (WGS) entry which is preliminary data.</text>
</comment>
<name>A0A941E674_9ACTN</name>
<protein>
    <submittedName>
        <fullName evidence="1">DUF742 domain-containing protein</fullName>
    </submittedName>
</protein>
<sequence length="123" mass="13714">MNDRPSWYDEQAGPLVRLYALTRGRARPSPVLLDLLSLVTAENDPARDPMLSPEQAAVLTLCRIRPRSVADLAADLDLPLGVTRVILTDLLDYGHIRVTRPVRPVDIPDERLLQEVIDGLRAL</sequence>
<dbReference type="PANTHER" id="PTHR36221:SF1">
    <property type="entry name" value="DUF742 DOMAIN-CONTAINING PROTEIN"/>
    <property type="match status" value="1"/>
</dbReference>
<dbReference type="RefSeq" id="WP_212518237.1">
    <property type="nucleotide sequence ID" value="NZ_JAGSOH010000028.1"/>
</dbReference>
<reference evidence="1" key="1">
    <citation type="submission" date="2021-04" db="EMBL/GenBank/DDBJ databases">
        <title>Genome based classification of Actinospica acidithermotolerans sp. nov., an actinobacterium isolated from an Indonesian hot spring.</title>
        <authorList>
            <person name="Kusuma A.B."/>
            <person name="Putra K.E."/>
            <person name="Nafisah S."/>
            <person name="Loh J."/>
            <person name="Nouioui I."/>
            <person name="Goodfellow M."/>
        </authorList>
    </citation>
    <scope>NUCLEOTIDE SEQUENCE</scope>
    <source>
        <strain evidence="1">MGRD01-02</strain>
    </source>
</reference>
<accession>A0A941E674</accession>
<gene>
    <name evidence="1" type="ORF">KDK95_12300</name>
</gene>
<dbReference type="EMBL" id="JAGSOH010000028">
    <property type="protein sequence ID" value="MBR7827090.1"/>
    <property type="molecule type" value="Genomic_DNA"/>
</dbReference>
<dbReference type="AlphaFoldDB" id="A0A941E674"/>
<evidence type="ECO:0000313" key="1">
    <source>
        <dbReference type="EMBL" id="MBR7827090.1"/>
    </source>
</evidence>
<evidence type="ECO:0000313" key="2">
    <source>
        <dbReference type="Proteomes" id="UP000676325"/>
    </source>
</evidence>
<dbReference type="Proteomes" id="UP000676325">
    <property type="component" value="Unassembled WGS sequence"/>
</dbReference>